<evidence type="ECO:0000313" key="2">
    <source>
        <dbReference type="EMBL" id="COY61036.1"/>
    </source>
</evidence>
<dbReference type="InterPro" id="IPR014030">
    <property type="entry name" value="Ketoacyl_synth_N"/>
</dbReference>
<gene>
    <name evidence="2" type="primary">ppsC_1</name>
    <name evidence="2" type="ORF">ERS007739_02872</name>
</gene>
<accession>A0A916LE15</accession>
<dbReference type="SUPFAM" id="SSF53901">
    <property type="entry name" value="Thiolase-like"/>
    <property type="match status" value="1"/>
</dbReference>
<dbReference type="Pfam" id="PF00109">
    <property type="entry name" value="ketoacyl-synt"/>
    <property type="match status" value="1"/>
</dbReference>
<dbReference type="InterPro" id="IPR016039">
    <property type="entry name" value="Thiolase-like"/>
</dbReference>
<organism evidence="2 3">
    <name type="scientific">Mycobacterium tuberculosis</name>
    <dbReference type="NCBI Taxonomy" id="1773"/>
    <lineage>
        <taxon>Bacteria</taxon>
        <taxon>Bacillati</taxon>
        <taxon>Actinomycetota</taxon>
        <taxon>Actinomycetes</taxon>
        <taxon>Mycobacteriales</taxon>
        <taxon>Mycobacteriaceae</taxon>
        <taxon>Mycobacterium</taxon>
        <taxon>Mycobacterium tuberculosis complex</taxon>
    </lineage>
</organism>
<feature type="domain" description="Beta-ketoacyl synthase-like N-terminal" evidence="1">
    <location>
        <begin position="35"/>
        <end position="60"/>
    </location>
</feature>
<proteinExistence type="predicted"/>
<comment type="caution">
    <text evidence="2">The sequence shown here is derived from an EMBL/GenBank/DDBJ whole genome shotgun (WGS) entry which is preliminary data.</text>
</comment>
<evidence type="ECO:0000313" key="3">
    <source>
        <dbReference type="Proteomes" id="UP000039021"/>
    </source>
</evidence>
<dbReference type="Proteomes" id="UP000039021">
    <property type="component" value="Unassembled WGS sequence"/>
</dbReference>
<keyword evidence="2" id="KW-0808">Transferase</keyword>
<name>A0A916LE15_MYCTX</name>
<dbReference type="EMBL" id="CSBK01001384">
    <property type="protein sequence ID" value="COY61036.1"/>
    <property type="molecule type" value="Genomic_DNA"/>
</dbReference>
<sequence length="60" mass="6568">MTAATPDRRAIITEALHKIDDLTARLEIAEKSSSEPIAVIGMGCRFPGGVNNPEQFWDLL</sequence>
<dbReference type="Gene3D" id="3.40.47.10">
    <property type="match status" value="1"/>
</dbReference>
<dbReference type="EC" id="2.3.1.41" evidence="2"/>
<evidence type="ECO:0000259" key="1">
    <source>
        <dbReference type="Pfam" id="PF00109"/>
    </source>
</evidence>
<protein>
    <submittedName>
        <fullName evidence="2">Phenolpthiocerol synthesis type-I polyketide synthase PPSC</fullName>
        <ecNumber evidence="2">2.3.1.41</ecNumber>
    </submittedName>
</protein>
<reference evidence="3" key="1">
    <citation type="submission" date="2015-03" db="EMBL/GenBank/DDBJ databases">
        <authorList>
            <consortium name="Pathogen Informatics"/>
        </authorList>
    </citation>
    <scope>NUCLEOTIDE SEQUENCE [LARGE SCALE GENOMIC DNA]</scope>
    <source>
        <strain evidence="3">N09902308</strain>
    </source>
</reference>
<dbReference type="AlphaFoldDB" id="A0A916LE15"/>
<dbReference type="GO" id="GO:0004315">
    <property type="term" value="F:3-oxoacyl-[acyl-carrier-protein] synthase activity"/>
    <property type="evidence" value="ECO:0007669"/>
    <property type="project" value="UniProtKB-EC"/>
</dbReference>
<keyword evidence="2" id="KW-0012">Acyltransferase</keyword>